<protein>
    <submittedName>
        <fullName evidence="5">DNA-protecting protein DprA</fullName>
    </submittedName>
</protein>
<dbReference type="InterPro" id="IPR041614">
    <property type="entry name" value="DprA_WH"/>
</dbReference>
<gene>
    <name evidence="5" type="primary">dprA</name>
    <name evidence="5" type="ORF">IAB70_04520</name>
</gene>
<feature type="region of interest" description="Disordered" evidence="2">
    <location>
        <begin position="231"/>
        <end position="258"/>
    </location>
</feature>
<dbReference type="Pfam" id="PF02481">
    <property type="entry name" value="DNA_processg_A"/>
    <property type="match status" value="1"/>
</dbReference>
<sequence>MKIQEISEKSKEYPMELKKIKDFPKKIYVIGNIELLQRPMIAIVGTRRCTEYGKRQAFYFSKELSKRGICVVSGMAIGIDTAAHFGAIEEEGKTVAVLGSGFFHIYPKENQRLLEEILKKGGCALTEYPSNTQVDKANFPKRNRMISGLAKGVLVVEAMYRGGSSITANFAKKQNKPVFCVPSDLGKAQGVGSNALIQKGAKLVVRVDDIIKEIEKKEKFLGKGNLLEQEKEENKEIREKKESKEEKNKIENEKMVEEQHRNRLDNSFSIKEITETKVPQEYLPIYELIKEKLVHIEEIYEKTEIPIQKTNTILTMLELQGFIRKEMKNQYRRIK</sequence>
<name>A0A9D1M1L6_9FIRM</name>
<dbReference type="SUPFAM" id="SSF102405">
    <property type="entry name" value="MCP/YpsA-like"/>
    <property type="match status" value="1"/>
</dbReference>
<dbReference type="PANTHER" id="PTHR43022">
    <property type="entry name" value="PROTEIN SMF"/>
    <property type="match status" value="1"/>
</dbReference>
<dbReference type="EMBL" id="DVNH01000029">
    <property type="protein sequence ID" value="HIU51866.1"/>
    <property type="molecule type" value="Genomic_DNA"/>
</dbReference>
<accession>A0A9D1M1L6</accession>
<proteinExistence type="inferred from homology"/>
<dbReference type="Gene3D" id="1.10.10.10">
    <property type="entry name" value="Winged helix-like DNA-binding domain superfamily/Winged helix DNA-binding domain"/>
    <property type="match status" value="1"/>
</dbReference>
<dbReference type="PANTHER" id="PTHR43022:SF1">
    <property type="entry name" value="PROTEIN SMF"/>
    <property type="match status" value="1"/>
</dbReference>
<evidence type="ECO:0000256" key="2">
    <source>
        <dbReference type="SAM" id="MobiDB-lite"/>
    </source>
</evidence>
<dbReference type="InterPro" id="IPR036388">
    <property type="entry name" value="WH-like_DNA-bd_sf"/>
</dbReference>
<dbReference type="Gene3D" id="3.40.50.450">
    <property type="match status" value="1"/>
</dbReference>
<feature type="domain" description="Smf/DprA SLOG" evidence="3">
    <location>
        <begin position="7"/>
        <end position="214"/>
    </location>
</feature>
<dbReference type="NCBIfam" id="TIGR00732">
    <property type="entry name" value="dprA"/>
    <property type="match status" value="1"/>
</dbReference>
<evidence type="ECO:0000313" key="6">
    <source>
        <dbReference type="Proteomes" id="UP000824093"/>
    </source>
</evidence>
<evidence type="ECO:0000259" key="4">
    <source>
        <dbReference type="Pfam" id="PF17782"/>
    </source>
</evidence>
<reference evidence="5" key="1">
    <citation type="submission" date="2020-10" db="EMBL/GenBank/DDBJ databases">
        <authorList>
            <person name="Gilroy R."/>
        </authorList>
    </citation>
    <scope>NUCLEOTIDE SEQUENCE</scope>
    <source>
        <strain evidence="5">CHK195-15760</strain>
    </source>
</reference>
<organism evidence="5 6">
    <name type="scientific">Candidatus Merdicola faecigallinarum</name>
    <dbReference type="NCBI Taxonomy" id="2840862"/>
    <lineage>
        <taxon>Bacteria</taxon>
        <taxon>Bacillati</taxon>
        <taxon>Bacillota</taxon>
        <taxon>Clostridia</taxon>
        <taxon>Candidatus Merdicola</taxon>
    </lineage>
</organism>
<comment type="caution">
    <text evidence="5">The sequence shown here is derived from an EMBL/GenBank/DDBJ whole genome shotgun (WGS) entry which is preliminary data.</text>
</comment>
<dbReference type="AlphaFoldDB" id="A0A9D1M1L6"/>
<dbReference type="InterPro" id="IPR057666">
    <property type="entry name" value="DrpA_SLOG"/>
</dbReference>
<dbReference type="GO" id="GO:0009294">
    <property type="term" value="P:DNA-mediated transformation"/>
    <property type="evidence" value="ECO:0007669"/>
    <property type="project" value="InterPro"/>
</dbReference>
<feature type="domain" description="DprA winged helix" evidence="4">
    <location>
        <begin position="280"/>
        <end position="324"/>
    </location>
</feature>
<dbReference type="Proteomes" id="UP000824093">
    <property type="component" value="Unassembled WGS sequence"/>
</dbReference>
<evidence type="ECO:0000259" key="3">
    <source>
        <dbReference type="Pfam" id="PF02481"/>
    </source>
</evidence>
<evidence type="ECO:0000313" key="5">
    <source>
        <dbReference type="EMBL" id="HIU51866.1"/>
    </source>
</evidence>
<evidence type="ECO:0000256" key="1">
    <source>
        <dbReference type="ARBA" id="ARBA00006525"/>
    </source>
</evidence>
<dbReference type="InterPro" id="IPR003488">
    <property type="entry name" value="DprA"/>
</dbReference>
<reference evidence="5" key="2">
    <citation type="journal article" date="2021" name="PeerJ">
        <title>Extensive microbial diversity within the chicken gut microbiome revealed by metagenomics and culture.</title>
        <authorList>
            <person name="Gilroy R."/>
            <person name="Ravi A."/>
            <person name="Getino M."/>
            <person name="Pursley I."/>
            <person name="Horton D.L."/>
            <person name="Alikhan N.F."/>
            <person name="Baker D."/>
            <person name="Gharbi K."/>
            <person name="Hall N."/>
            <person name="Watson M."/>
            <person name="Adriaenssens E.M."/>
            <person name="Foster-Nyarko E."/>
            <person name="Jarju S."/>
            <person name="Secka A."/>
            <person name="Antonio M."/>
            <person name="Oren A."/>
            <person name="Chaudhuri R.R."/>
            <person name="La Ragione R."/>
            <person name="Hildebrand F."/>
            <person name="Pallen M.J."/>
        </authorList>
    </citation>
    <scope>NUCLEOTIDE SEQUENCE</scope>
    <source>
        <strain evidence="5">CHK195-15760</strain>
    </source>
</reference>
<dbReference type="Pfam" id="PF17782">
    <property type="entry name" value="WHD_DprA"/>
    <property type="match status" value="1"/>
</dbReference>
<comment type="similarity">
    <text evidence="1">Belongs to the DprA/Smf family.</text>
</comment>